<evidence type="ECO:0000313" key="1">
    <source>
        <dbReference type="EMBL" id="KIJ43141.1"/>
    </source>
</evidence>
<dbReference type="AlphaFoldDB" id="A0A0C9VXH9"/>
<evidence type="ECO:0000313" key="2">
    <source>
        <dbReference type="Proteomes" id="UP000054279"/>
    </source>
</evidence>
<sequence length="106" mass="11462">MFCNALGTFPDLICLVPTSNAIHPVWVHIAPRFDLNRSWTLEKRSFGYNSCMALHPRSTLPGFCGCDFCIGLIATVAATAVLAPAAALCCNVEYSPIRPHHTPGTC</sequence>
<protein>
    <submittedName>
        <fullName evidence="1">Uncharacterized protein</fullName>
    </submittedName>
</protein>
<name>A0A0C9VXH9_SPHS4</name>
<gene>
    <name evidence="1" type="ORF">M422DRAFT_253646</name>
</gene>
<dbReference type="EMBL" id="KN837125">
    <property type="protein sequence ID" value="KIJ43141.1"/>
    <property type="molecule type" value="Genomic_DNA"/>
</dbReference>
<keyword evidence="2" id="KW-1185">Reference proteome</keyword>
<dbReference type="Proteomes" id="UP000054279">
    <property type="component" value="Unassembled WGS sequence"/>
</dbReference>
<proteinExistence type="predicted"/>
<dbReference type="HOGENOM" id="CLU_2224874_0_0_1"/>
<reference evidence="1 2" key="1">
    <citation type="submission" date="2014-06" db="EMBL/GenBank/DDBJ databases">
        <title>Evolutionary Origins and Diversification of the Mycorrhizal Mutualists.</title>
        <authorList>
            <consortium name="DOE Joint Genome Institute"/>
            <consortium name="Mycorrhizal Genomics Consortium"/>
            <person name="Kohler A."/>
            <person name="Kuo A."/>
            <person name="Nagy L.G."/>
            <person name="Floudas D."/>
            <person name="Copeland A."/>
            <person name="Barry K.W."/>
            <person name="Cichocki N."/>
            <person name="Veneault-Fourrey C."/>
            <person name="LaButti K."/>
            <person name="Lindquist E.A."/>
            <person name="Lipzen A."/>
            <person name="Lundell T."/>
            <person name="Morin E."/>
            <person name="Murat C."/>
            <person name="Riley R."/>
            <person name="Ohm R."/>
            <person name="Sun H."/>
            <person name="Tunlid A."/>
            <person name="Henrissat B."/>
            <person name="Grigoriev I.V."/>
            <person name="Hibbett D.S."/>
            <person name="Martin F."/>
        </authorList>
    </citation>
    <scope>NUCLEOTIDE SEQUENCE [LARGE SCALE GENOMIC DNA]</scope>
    <source>
        <strain evidence="1 2">SS14</strain>
    </source>
</reference>
<accession>A0A0C9VXH9</accession>
<organism evidence="1 2">
    <name type="scientific">Sphaerobolus stellatus (strain SS14)</name>
    <dbReference type="NCBI Taxonomy" id="990650"/>
    <lineage>
        <taxon>Eukaryota</taxon>
        <taxon>Fungi</taxon>
        <taxon>Dikarya</taxon>
        <taxon>Basidiomycota</taxon>
        <taxon>Agaricomycotina</taxon>
        <taxon>Agaricomycetes</taxon>
        <taxon>Phallomycetidae</taxon>
        <taxon>Geastrales</taxon>
        <taxon>Sphaerobolaceae</taxon>
        <taxon>Sphaerobolus</taxon>
    </lineage>
</organism>